<dbReference type="EMBL" id="SKBU01000012">
    <property type="protein sequence ID" value="TCJ18332.1"/>
    <property type="molecule type" value="Genomic_DNA"/>
</dbReference>
<dbReference type="PANTHER" id="PTHR30524">
    <property type="entry name" value="MANNITOL-1-PHOSPHATE 5-DEHYDROGENASE"/>
    <property type="match status" value="1"/>
</dbReference>
<evidence type="ECO:0000313" key="7">
    <source>
        <dbReference type="Proteomes" id="UP000295244"/>
    </source>
</evidence>
<dbReference type="InterPro" id="IPR036291">
    <property type="entry name" value="NAD(P)-bd_dom_sf"/>
</dbReference>
<dbReference type="GO" id="GO:0005829">
    <property type="term" value="C:cytosol"/>
    <property type="evidence" value="ECO:0007669"/>
    <property type="project" value="TreeGrafter"/>
</dbReference>
<dbReference type="GO" id="GO:0008926">
    <property type="term" value="F:mannitol-1-phosphate 5-dehydrogenase activity"/>
    <property type="evidence" value="ECO:0007669"/>
    <property type="project" value="UniProtKB-EC"/>
</dbReference>
<dbReference type="InterPro" id="IPR013118">
    <property type="entry name" value="Mannitol_DH_C"/>
</dbReference>
<sequence length="393" mass="41524">MSAPRCLIAGAGRVAGGFVAPLLSAAGWETLLICRNREVRDAINAGGGLWLRVTGAPDRWVGRVRAISPEDPELLAAAAGADLFATSVGPSSLAAAGRMLAPLLGERLEESSAPANVITFENHRRAPELLTLGLLEAHPQLAGEIGVRLGIGGAAVWRAVSRRAVAEDGIRFEADAVEECYVDAASLVPGVPPLDGSIPGLSPVRAFDDRIIEKLWIFNAGHAAAAYLGWHAGCRTLHEAMSRPGIRAAVSEIVAEARRAFEAYLEIYCRPVPVPSRPPGWILDRYTDPALADPVVRVAREPRRKLAADDRLIGPAIACRAAGIEPSALATAAAAALSYADPSDPQAVNLQRELELLGPAEVLSTVSTLAPQDELARLICRSYHERAAEEAAL</sequence>
<proteinExistence type="predicted"/>
<name>A0A4V2NWQ7_9ACTN</name>
<comment type="caution">
    <text evidence="6">The sequence shown here is derived from an EMBL/GenBank/DDBJ whole genome shotgun (WGS) entry which is preliminary data.</text>
</comment>
<evidence type="ECO:0000256" key="2">
    <source>
        <dbReference type="ARBA" id="ARBA00023027"/>
    </source>
</evidence>
<evidence type="ECO:0000256" key="3">
    <source>
        <dbReference type="ARBA" id="ARBA00048615"/>
    </source>
</evidence>
<feature type="domain" description="Mannitol dehydrogenase C-terminal" evidence="5">
    <location>
        <begin position="213"/>
        <end position="351"/>
    </location>
</feature>
<dbReference type="PANTHER" id="PTHR30524:SF0">
    <property type="entry name" value="ALTRONATE OXIDOREDUCTASE-RELATED"/>
    <property type="match status" value="1"/>
</dbReference>
<dbReference type="Gene3D" id="1.10.1040.10">
    <property type="entry name" value="N-(1-d-carboxylethyl)-l-norvaline Dehydrogenase, domain 2"/>
    <property type="match status" value="1"/>
</dbReference>
<accession>A0A4V2NWQ7</accession>
<evidence type="ECO:0000256" key="1">
    <source>
        <dbReference type="ARBA" id="ARBA00023002"/>
    </source>
</evidence>
<reference evidence="6 7" key="1">
    <citation type="submission" date="2019-03" db="EMBL/GenBank/DDBJ databases">
        <title>Whole genome sequence of a novel Rubrobacter taiwanensis strain, isolated from Yellowstone National Park.</title>
        <authorList>
            <person name="Freed S."/>
            <person name="Ramaley R.F."/>
            <person name="Kyndt J.A."/>
        </authorList>
    </citation>
    <scope>NUCLEOTIDE SEQUENCE [LARGE SCALE GENOMIC DNA]</scope>
    <source>
        <strain evidence="6 7">Yellowstone</strain>
    </source>
</reference>
<dbReference type="InterPro" id="IPR013328">
    <property type="entry name" value="6PGD_dom2"/>
</dbReference>
<dbReference type="GO" id="GO:0019592">
    <property type="term" value="P:mannitol catabolic process"/>
    <property type="evidence" value="ECO:0007669"/>
    <property type="project" value="TreeGrafter"/>
</dbReference>
<dbReference type="Gene3D" id="3.40.50.720">
    <property type="entry name" value="NAD(P)-binding Rossmann-like Domain"/>
    <property type="match status" value="1"/>
</dbReference>
<evidence type="ECO:0000313" key="6">
    <source>
        <dbReference type="EMBL" id="TCJ18332.1"/>
    </source>
</evidence>
<comment type="catalytic activity">
    <reaction evidence="3">
        <text>D-mannitol 1-phosphate + NAD(+) = beta-D-fructose 6-phosphate + NADH + H(+)</text>
        <dbReference type="Rhea" id="RHEA:19661"/>
        <dbReference type="ChEBI" id="CHEBI:15378"/>
        <dbReference type="ChEBI" id="CHEBI:57540"/>
        <dbReference type="ChEBI" id="CHEBI:57634"/>
        <dbReference type="ChEBI" id="CHEBI:57945"/>
        <dbReference type="ChEBI" id="CHEBI:61381"/>
        <dbReference type="EC" id="1.1.1.17"/>
    </reaction>
</comment>
<dbReference type="Pfam" id="PF08125">
    <property type="entry name" value="Mannitol_dh_C"/>
    <property type="match status" value="1"/>
</dbReference>
<dbReference type="SUPFAM" id="SSF51735">
    <property type="entry name" value="NAD(P)-binding Rossmann-fold domains"/>
    <property type="match status" value="1"/>
</dbReference>
<dbReference type="SUPFAM" id="SSF48179">
    <property type="entry name" value="6-phosphogluconate dehydrogenase C-terminal domain-like"/>
    <property type="match status" value="1"/>
</dbReference>
<dbReference type="Pfam" id="PF01232">
    <property type="entry name" value="Mannitol_dh"/>
    <property type="match status" value="1"/>
</dbReference>
<keyword evidence="1" id="KW-0560">Oxidoreductase</keyword>
<dbReference type="RefSeq" id="WP_132689985.1">
    <property type="nucleotide sequence ID" value="NZ_SKBU01000012.1"/>
</dbReference>
<dbReference type="InterPro" id="IPR013131">
    <property type="entry name" value="Mannitol_DH_N"/>
</dbReference>
<keyword evidence="2" id="KW-0520">NAD</keyword>
<protein>
    <submittedName>
        <fullName evidence="6">Uncharacterized protein</fullName>
    </submittedName>
</protein>
<organism evidence="6 7">
    <name type="scientific">Rubrobacter taiwanensis</name>
    <dbReference type="NCBI Taxonomy" id="185139"/>
    <lineage>
        <taxon>Bacteria</taxon>
        <taxon>Bacillati</taxon>
        <taxon>Actinomycetota</taxon>
        <taxon>Rubrobacteria</taxon>
        <taxon>Rubrobacterales</taxon>
        <taxon>Rubrobacteraceae</taxon>
        <taxon>Rubrobacter</taxon>
    </lineage>
</organism>
<feature type="domain" description="Mannitol dehydrogenase N-terminal" evidence="4">
    <location>
        <begin position="9"/>
        <end position="188"/>
    </location>
</feature>
<keyword evidence="7" id="KW-1185">Reference proteome</keyword>
<dbReference type="InterPro" id="IPR008927">
    <property type="entry name" value="6-PGluconate_DH-like_C_sf"/>
</dbReference>
<dbReference type="Proteomes" id="UP000295244">
    <property type="component" value="Unassembled WGS sequence"/>
</dbReference>
<gene>
    <name evidence="6" type="ORF">E0L93_06220</name>
</gene>
<dbReference type="OrthoDB" id="271711at2"/>
<evidence type="ECO:0000259" key="4">
    <source>
        <dbReference type="Pfam" id="PF01232"/>
    </source>
</evidence>
<dbReference type="AlphaFoldDB" id="A0A4V2NWQ7"/>
<evidence type="ECO:0000259" key="5">
    <source>
        <dbReference type="Pfam" id="PF08125"/>
    </source>
</evidence>